<dbReference type="Proteomes" id="UP001353858">
    <property type="component" value="Unassembled WGS sequence"/>
</dbReference>
<evidence type="ECO:0000313" key="6">
    <source>
        <dbReference type="EMBL" id="KAK4873350.1"/>
    </source>
</evidence>
<organism evidence="6 7">
    <name type="scientific">Aquatica leii</name>
    <dbReference type="NCBI Taxonomy" id="1421715"/>
    <lineage>
        <taxon>Eukaryota</taxon>
        <taxon>Metazoa</taxon>
        <taxon>Ecdysozoa</taxon>
        <taxon>Arthropoda</taxon>
        <taxon>Hexapoda</taxon>
        <taxon>Insecta</taxon>
        <taxon>Pterygota</taxon>
        <taxon>Neoptera</taxon>
        <taxon>Endopterygota</taxon>
        <taxon>Coleoptera</taxon>
        <taxon>Polyphaga</taxon>
        <taxon>Elateriformia</taxon>
        <taxon>Elateroidea</taxon>
        <taxon>Lampyridae</taxon>
        <taxon>Luciolinae</taxon>
        <taxon>Aquatica</taxon>
    </lineage>
</organism>
<evidence type="ECO:0000256" key="3">
    <source>
        <dbReference type="ARBA" id="ARBA00007286"/>
    </source>
</evidence>
<dbReference type="GO" id="GO:0005819">
    <property type="term" value="C:spindle"/>
    <property type="evidence" value="ECO:0007669"/>
    <property type="project" value="UniProtKB-SubCell"/>
</dbReference>
<evidence type="ECO:0000313" key="7">
    <source>
        <dbReference type="Proteomes" id="UP001353858"/>
    </source>
</evidence>
<comment type="similarity">
    <text evidence="3">Belongs to the MOZART2 family.</text>
</comment>
<proteinExistence type="inferred from homology"/>
<sequence>MSNKNVEKVIFDNLQPYQNEFFQLTEITGLQISPQIMSILIRMLNINVPPEMVYQLLKCIRRSTTTSKYKRSSTSR</sequence>
<dbReference type="EMBL" id="JARPUR010000007">
    <property type="protein sequence ID" value="KAK4873350.1"/>
    <property type="molecule type" value="Genomic_DNA"/>
</dbReference>
<keyword evidence="4" id="KW-0963">Cytoplasm</keyword>
<evidence type="ECO:0000256" key="2">
    <source>
        <dbReference type="ARBA" id="ARBA00004300"/>
    </source>
</evidence>
<dbReference type="Pfam" id="PF12926">
    <property type="entry name" value="MOZART2"/>
    <property type="match status" value="1"/>
</dbReference>
<dbReference type="GO" id="GO:0005813">
    <property type="term" value="C:centrosome"/>
    <property type="evidence" value="ECO:0007669"/>
    <property type="project" value="UniProtKB-SubCell"/>
</dbReference>
<evidence type="ECO:0000256" key="5">
    <source>
        <dbReference type="ARBA" id="ARBA00023212"/>
    </source>
</evidence>
<reference evidence="7" key="1">
    <citation type="submission" date="2023-01" db="EMBL/GenBank/DDBJ databases">
        <title>Key to firefly adult light organ development and bioluminescence: homeobox transcription factors regulate luciferase expression and transportation to peroxisome.</title>
        <authorList>
            <person name="Fu X."/>
        </authorList>
    </citation>
    <scope>NUCLEOTIDE SEQUENCE [LARGE SCALE GENOMIC DNA]</scope>
</reference>
<gene>
    <name evidence="6" type="ORF">RN001_015379</name>
</gene>
<keyword evidence="5" id="KW-0206">Cytoskeleton</keyword>
<dbReference type="InterPro" id="IPR024332">
    <property type="entry name" value="MOZART2"/>
</dbReference>
<keyword evidence="7" id="KW-1185">Reference proteome</keyword>
<evidence type="ECO:0000256" key="1">
    <source>
        <dbReference type="ARBA" id="ARBA00004186"/>
    </source>
</evidence>
<comment type="caution">
    <text evidence="6">The sequence shown here is derived from an EMBL/GenBank/DDBJ whole genome shotgun (WGS) entry which is preliminary data.</text>
</comment>
<accession>A0AAN7PZB5</accession>
<name>A0AAN7PZB5_9COLE</name>
<protein>
    <submittedName>
        <fullName evidence="6">Uncharacterized protein</fullName>
    </submittedName>
</protein>
<comment type="subcellular location">
    <subcellularLocation>
        <location evidence="2">Cytoplasm</location>
        <location evidence="2">Cytoskeleton</location>
        <location evidence="2">Microtubule organizing center</location>
        <location evidence="2">Centrosome</location>
    </subcellularLocation>
    <subcellularLocation>
        <location evidence="1">Cytoplasm</location>
        <location evidence="1">Cytoskeleton</location>
        <location evidence="1">Spindle</location>
    </subcellularLocation>
</comment>
<dbReference type="AlphaFoldDB" id="A0AAN7PZB5"/>
<evidence type="ECO:0000256" key="4">
    <source>
        <dbReference type="ARBA" id="ARBA00022490"/>
    </source>
</evidence>